<evidence type="ECO:0000256" key="1">
    <source>
        <dbReference type="ARBA" id="ARBA00023172"/>
    </source>
</evidence>
<comment type="caution">
    <text evidence="2">The sequence shown here is derived from an EMBL/GenBank/DDBJ whole genome shotgun (WGS) entry which is preliminary data.</text>
</comment>
<dbReference type="GO" id="GO:0015074">
    <property type="term" value="P:DNA integration"/>
    <property type="evidence" value="ECO:0007669"/>
    <property type="project" value="InterPro"/>
</dbReference>
<name>A0A4R4NQ29_9ACTN</name>
<evidence type="ECO:0008006" key="4">
    <source>
        <dbReference type="Google" id="ProtNLM"/>
    </source>
</evidence>
<dbReference type="Proteomes" id="UP000295157">
    <property type="component" value="Unassembled WGS sequence"/>
</dbReference>
<gene>
    <name evidence="2" type="ORF">E1267_00020</name>
</gene>
<dbReference type="GO" id="GO:0003677">
    <property type="term" value="F:DNA binding"/>
    <property type="evidence" value="ECO:0007669"/>
    <property type="project" value="InterPro"/>
</dbReference>
<protein>
    <recommendedName>
        <fullName evidence="4">Tyr recombinase domain-containing protein</fullName>
    </recommendedName>
</protein>
<keyword evidence="1" id="KW-0233">DNA recombination</keyword>
<dbReference type="GO" id="GO:0006310">
    <property type="term" value="P:DNA recombination"/>
    <property type="evidence" value="ECO:0007669"/>
    <property type="project" value="UniProtKB-KW"/>
</dbReference>
<dbReference type="RefSeq" id="WP_132328320.1">
    <property type="nucleotide sequence ID" value="NZ_SMJZ01000001.1"/>
</dbReference>
<keyword evidence="3" id="KW-1185">Reference proteome</keyword>
<sequence length="86" mass="9194">MAAGYPPTTCRTIDPTMPPPVAAAPAAIHTARWHATASLMFAQGADLKAIQGVFRHSRQSTTADVYTHFLDEIRRGTADNVDSVAT</sequence>
<dbReference type="InterPro" id="IPR011010">
    <property type="entry name" value="DNA_brk_join_enz"/>
</dbReference>
<dbReference type="OrthoDB" id="3175606at2"/>
<dbReference type="AlphaFoldDB" id="A0A4R4NQ29"/>
<dbReference type="EMBL" id="SMJZ01000001">
    <property type="protein sequence ID" value="TDC11379.1"/>
    <property type="molecule type" value="Genomic_DNA"/>
</dbReference>
<accession>A0A4R4NQ29</accession>
<proteinExistence type="predicted"/>
<reference evidence="2 3" key="1">
    <citation type="submission" date="2019-02" db="EMBL/GenBank/DDBJ databases">
        <title>Draft genome sequences of novel Actinobacteria.</title>
        <authorList>
            <person name="Sahin N."/>
            <person name="Ay H."/>
            <person name="Saygin H."/>
        </authorList>
    </citation>
    <scope>NUCLEOTIDE SEQUENCE [LARGE SCALE GENOMIC DNA]</scope>
    <source>
        <strain evidence="2 3">KC201</strain>
    </source>
</reference>
<organism evidence="2 3">
    <name type="scientific">Nonomuraea longispora</name>
    <dbReference type="NCBI Taxonomy" id="1848320"/>
    <lineage>
        <taxon>Bacteria</taxon>
        <taxon>Bacillati</taxon>
        <taxon>Actinomycetota</taxon>
        <taxon>Actinomycetes</taxon>
        <taxon>Streptosporangiales</taxon>
        <taxon>Streptosporangiaceae</taxon>
        <taxon>Nonomuraea</taxon>
    </lineage>
</organism>
<dbReference type="Gene3D" id="1.10.443.10">
    <property type="entry name" value="Intergrase catalytic core"/>
    <property type="match status" value="1"/>
</dbReference>
<dbReference type="SUPFAM" id="SSF56349">
    <property type="entry name" value="DNA breaking-rejoining enzymes"/>
    <property type="match status" value="1"/>
</dbReference>
<dbReference type="InterPro" id="IPR013762">
    <property type="entry name" value="Integrase-like_cat_sf"/>
</dbReference>
<evidence type="ECO:0000313" key="2">
    <source>
        <dbReference type="EMBL" id="TDC11379.1"/>
    </source>
</evidence>
<evidence type="ECO:0000313" key="3">
    <source>
        <dbReference type="Proteomes" id="UP000295157"/>
    </source>
</evidence>